<sequence>MKPQPEMAVSSTEMFQVNPTMVNEEFAAIDRRFSFKNVLLQPFATRQKSTTSSLRKYKNTLRNLTSVSFHNPLAFTPFYRKTQASDDMIDQALEQFFGHSPPHRFPLPLRIRAEVEPFPTLSTEINLFPAVSDTFVSSLPVGSSQYSARRIMRENRSHQTMSPTPPHKSGHWFRCTSPYPLNSLNIDIPIVPEGMADKNAYITEEYQKSNDLADGQRDIKRSSSHHDDPPTLVMGSSNINLYQSEFDKRVSEGVIKTRKTYTDLDESSIYNGDGIVYIEYNPTSLENGSTHMKRLRSIFRH</sequence>
<keyword evidence="3" id="KW-1185">Reference proteome</keyword>
<organism evidence="3">
    <name type="scientific">Candida tenuis (strain ATCC 10573 / BCRC 21748 / CBS 615 / JCM 9827 / NBRC 10315 / NRRL Y-1498 / VKM Y-70)</name>
    <name type="common">Yeast</name>
    <name type="synonym">Yamadazyma tenuis</name>
    <dbReference type="NCBI Taxonomy" id="590646"/>
    <lineage>
        <taxon>Eukaryota</taxon>
        <taxon>Fungi</taxon>
        <taxon>Dikarya</taxon>
        <taxon>Ascomycota</taxon>
        <taxon>Saccharomycotina</taxon>
        <taxon>Pichiomycetes</taxon>
        <taxon>Debaryomycetaceae</taxon>
        <taxon>Yamadazyma</taxon>
    </lineage>
</organism>
<accession>G3BA48</accession>
<evidence type="ECO:0000313" key="3">
    <source>
        <dbReference type="Proteomes" id="UP000000707"/>
    </source>
</evidence>
<feature type="compositionally biased region" description="Basic and acidic residues" evidence="1">
    <location>
        <begin position="214"/>
        <end position="229"/>
    </location>
</feature>
<evidence type="ECO:0000256" key="1">
    <source>
        <dbReference type="SAM" id="MobiDB-lite"/>
    </source>
</evidence>
<feature type="region of interest" description="Disordered" evidence="1">
    <location>
        <begin position="209"/>
        <end position="234"/>
    </location>
</feature>
<dbReference type="HOGENOM" id="CLU_924376_0_0_1"/>
<dbReference type="EMBL" id="GL996527">
    <property type="protein sequence ID" value="EGV62008.1"/>
    <property type="molecule type" value="Genomic_DNA"/>
</dbReference>
<dbReference type="Proteomes" id="UP000000707">
    <property type="component" value="Unassembled WGS sequence"/>
</dbReference>
<evidence type="ECO:0000313" key="2">
    <source>
        <dbReference type="EMBL" id="EGV62008.1"/>
    </source>
</evidence>
<reference evidence="2 3" key="1">
    <citation type="journal article" date="2011" name="Proc. Natl. Acad. Sci. U.S.A.">
        <title>Comparative genomics of xylose-fermenting fungi for enhanced biofuel production.</title>
        <authorList>
            <person name="Wohlbach D.J."/>
            <person name="Kuo A."/>
            <person name="Sato T.K."/>
            <person name="Potts K.M."/>
            <person name="Salamov A.A."/>
            <person name="LaButti K.M."/>
            <person name="Sun H."/>
            <person name="Clum A."/>
            <person name="Pangilinan J.L."/>
            <person name="Lindquist E.A."/>
            <person name="Lucas S."/>
            <person name="Lapidus A."/>
            <person name="Jin M."/>
            <person name="Gunawan C."/>
            <person name="Balan V."/>
            <person name="Dale B.E."/>
            <person name="Jeffries T.W."/>
            <person name="Zinkel R."/>
            <person name="Barry K.W."/>
            <person name="Grigoriev I.V."/>
            <person name="Gasch A.P."/>
        </authorList>
    </citation>
    <scope>NUCLEOTIDE SEQUENCE [LARGE SCALE GENOMIC DNA]</scope>
    <source>
        <strain evidence="3">ATCC 10573 / BCRC 21748 / CBS 615 / JCM 9827 / NBRC 10315 / NRRL Y-1498 / VKM Y-70</strain>
    </source>
</reference>
<name>G3BA48_CANTC</name>
<protein>
    <submittedName>
        <fullName evidence="2">Uncharacterized protein</fullName>
    </submittedName>
</protein>
<dbReference type="AlphaFoldDB" id="G3BA48"/>
<gene>
    <name evidence="2" type="ORF">CANTEDRAFT_135944</name>
</gene>
<proteinExistence type="predicted"/>